<accession>A0A918UC39</accession>
<organism evidence="1 2">
    <name type="scientific">Paludibacterium paludis</name>
    <dbReference type="NCBI Taxonomy" id="1225769"/>
    <lineage>
        <taxon>Bacteria</taxon>
        <taxon>Pseudomonadati</taxon>
        <taxon>Pseudomonadota</taxon>
        <taxon>Betaproteobacteria</taxon>
        <taxon>Neisseriales</taxon>
        <taxon>Chromobacteriaceae</taxon>
        <taxon>Paludibacterium</taxon>
    </lineage>
</organism>
<sequence length="84" mass="9196">MVPGRRGGYRGKAQAGMIRRQRENIMRSLRKLLAARRGRYGKTGDPAGSIELLARLAAIEEAVAAAEKRSGQEKNGTPAWAARY</sequence>
<dbReference type="EMBL" id="BMYX01000026">
    <property type="protein sequence ID" value="GGY28555.1"/>
    <property type="molecule type" value="Genomic_DNA"/>
</dbReference>
<evidence type="ECO:0000313" key="2">
    <source>
        <dbReference type="Proteomes" id="UP000645257"/>
    </source>
</evidence>
<name>A0A918UC39_9NEIS</name>
<comment type="caution">
    <text evidence="1">The sequence shown here is derived from an EMBL/GenBank/DDBJ whole genome shotgun (WGS) entry which is preliminary data.</text>
</comment>
<evidence type="ECO:0000313" key="1">
    <source>
        <dbReference type="EMBL" id="GGY28555.1"/>
    </source>
</evidence>
<reference evidence="1" key="2">
    <citation type="submission" date="2020-09" db="EMBL/GenBank/DDBJ databases">
        <authorList>
            <person name="Sun Q."/>
            <person name="Kim S."/>
        </authorList>
    </citation>
    <scope>NUCLEOTIDE SEQUENCE</scope>
    <source>
        <strain evidence="1">KCTC 32182</strain>
    </source>
</reference>
<dbReference type="AlphaFoldDB" id="A0A918UC39"/>
<protein>
    <submittedName>
        <fullName evidence="1">Uncharacterized protein</fullName>
    </submittedName>
</protein>
<dbReference type="Proteomes" id="UP000645257">
    <property type="component" value="Unassembled WGS sequence"/>
</dbReference>
<reference evidence="1" key="1">
    <citation type="journal article" date="2014" name="Int. J. Syst. Evol. Microbiol.">
        <title>Complete genome sequence of Corynebacterium casei LMG S-19264T (=DSM 44701T), isolated from a smear-ripened cheese.</title>
        <authorList>
            <consortium name="US DOE Joint Genome Institute (JGI-PGF)"/>
            <person name="Walter F."/>
            <person name="Albersmeier A."/>
            <person name="Kalinowski J."/>
            <person name="Ruckert C."/>
        </authorList>
    </citation>
    <scope>NUCLEOTIDE SEQUENCE</scope>
    <source>
        <strain evidence="1">KCTC 32182</strain>
    </source>
</reference>
<gene>
    <name evidence="1" type="ORF">GCM10011289_34780</name>
</gene>
<proteinExistence type="predicted"/>
<keyword evidence="2" id="KW-1185">Reference proteome</keyword>